<evidence type="ECO:0000256" key="5">
    <source>
        <dbReference type="ARBA" id="ARBA00023136"/>
    </source>
</evidence>
<feature type="transmembrane region" description="Helical" evidence="6">
    <location>
        <begin position="61"/>
        <end position="83"/>
    </location>
</feature>
<keyword evidence="2" id="KW-1003">Cell membrane</keyword>
<dbReference type="CDD" id="cd06580">
    <property type="entry name" value="TM_PBP1_transp_TpRbsC_like"/>
    <property type="match status" value="1"/>
</dbReference>
<comment type="subcellular location">
    <subcellularLocation>
        <location evidence="1">Cell membrane</location>
        <topology evidence="1">Multi-pass membrane protein</topology>
    </subcellularLocation>
</comment>
<dbReference type="Pfam" id="PF02653">
    <property type="entry name" value="BPD_transp_2"/>
    <property type="match status" value="1"/>
</dbReference>
<evidence type="ECO:0000313" key="7">
    <source>
        <dbReference type="EMBL" id="ACZ07623.1"/>
    </source>
</evidence>
<dbReference type="RefSeq" id="WP_012860219.1">
    <property type="nucleotide sequence ID" value="NC_013517.1"/>
</dbReference>
<keyword evidence="4 6" id="KW-1133">Transmembrane helix</keyword>
<dbReference type="KEGG" id="str:Sterm_0751"/>
<protein>
    <submittedName>
        <fullName evidence="7">Inner-membrane translocator</fullName>
    </submittedName>
</protein>
<reference evidence="8" key="1">
    <citation type="submission" date="2009-09" db="EMBL/GenBank/DDBJ databases">
        <title>The complete chromosome of Sebaldella termitidis ATCC 33386.</title>
        <authorList>
            <consortium name="US DOE Joint Genome Institute (JGI-PGF)"/>
            <person name="Lucas S."/>
            <person name="Copeland A."/>
            <person name="Lapidus A."/>
            <person name="Glavina del Rio T."/>
            <person name="Dalin E."/>
            <person name="Tice H."/>
            <person name="Bruce D."/>
            <person name="Goodwin L."/>
            <person name="Pitluck S."/>
            <person name="Kyrpides N."/>
            <person name="Mavromatis K."/>
            <person name="Ivanova N."/>
            <person name="Mikhailova N."/>
            <person name="Sims D."/>
            <person name="Meincke L."/>
            <person name="Brettin T."/>
            <person name="Detter J.C."/>
            <person name="Han C."/>
            <person name="Larimer F."/>
            <person name="Land M."/>
            <person name="Hauser L."/>
            <person name="Markowitz V."/>
            <person name="Cheng J.F."/>
            <person name="Hugenholtz P."/>
            <person name="Woyke T."/>
            <person name="Wu D."/>
            <person name="Eisen J.A."/>
        </authorList>
    </citation>
    <scope>NUCLEOTIDE SEQUENCE [LARGE SCALE GENOMIC DNA]</scope>
    <source>
        <strain evidence="8">ATCC 33386 / NCTC 11300</strain>
    </source>
</reference>
<dbReference type="PANTHER" id="PTHR43370:SF1">
    <property type="entry name" value="GUANOSINE ABC TRANSPORTER PERMEASE PROTEIN NUPQ"/>
    <property type="match status" value="1"/>
</dbReference>
<feature type="transmembrane region" description="Helical" evidence="6">
    <location>
        <begin position="90"/>
        <end position="112"/>
    </location>
</feature>
<dbReference type="STRING" id="526218.Sterm_0751"/>
<dbReference type="PANTHER" id="PTHR43370">
    <property type="entry name" value="SUGAR ABC TRANSPORTER INTEGRAL MEMBRANE PROTEIN-RELATED"/>
    <property type="match status" value="1"/>
</dbReference>
<evidence type="ECO:0000256" key="6">
    <source>
        <dbReference type="SAM" id="Phobius"/>
    </source>
</evidence>
<dbReference type="EMBL" id="CP001739">
    <property type="protein sequence ID" value="ACZ07623.1"/>
    <property type="molecule type" value="Genomic_DNA"/>
</dbReference>
<dbReference type="eggNOG" id="COG1079">
    <property type="taxonomic scope" value="Bacteria"/>
</dbReference>
<evidence type="ECO:0000313" key="8">
    <source>
        <dbReference type="Proteomes" id="UP000000845"/>
    </source>
</evidence>
<feature type="transmembrane region" description="Helical" evidence="6">
    <location>
        <begin position="37"/>
        <end position="55"/>
    </location>
</feature>
<accession>D1AQ45</accession>
<sequence>MEIQISNILAITFQILIPIALAAIAGTISERSGVINLGLEGMMLIGAFGGAYGSFISGNPYVGIVFSVIICSVMGFLHAYFCLALKAHQSVVGVGINIFAGGITATLLKIIWQNEGQSPIVKSVPNVTIPVLNKIPVLRVLFENQSVYLYFTIIIAVFSYIVIYKTKVGLRLRAIGDHPKTAQTSGINVNKYRYIAVTISGAIAGLAGSYLSISLNNLFVKDMTAGRGFMGLAANIFGGWNPLGSLIASFVFSVAQALRFYLTGLNIPSYFIEMIPYLVTLVVLVVIKNKSKGPEALGKIE</sequence>
<dbReference type="GO" id="GO:0022857">
    <property type="term" value="F:transmembrane transporter activity"/>
    <property type="evidence" value="ECO:0007669"/>
    <property type="project" value="InterPro"/>
</dbReference>
<reference evidence="7 8" key="2">
    <citation type="journal article" date="2010" name="Stand. Genomic Sci.">
        <title>Complete genome sequence of Sebaldella termitidis type strain (NCTC 11300).</title>
        <authorList>
            <person name="Harmon-Smith M."/>
            <person name="Celia L."/>
            <person name="Chertkov O."/>
            <person name="Lapidus A."/>
            <person name="Copeland A."/>
            <person name="Glavina Del Rio T."/>
            <person name="Nolan M."/>
            <person name="Lucas S."/>
            <person name="Tice H."/>
            <person name="Cheng J.F."/>
            <person name="Han C."/>
            <person name="Detter J.C."/>
            <person name="Bruce D."/>
            <person name="Goodwin L."/>
            <person name="Pitluck S."/>
            <person name="Pati A."/>
            <person name="Liolios K."/>
            <person name="Ivanova N."/>
            <person name="Mavromatis K."/>
            <person name="Mikhailova N."/>
            <person name="Chen A."/>
            <person name="Palaniappan K."/>
            <person name="Land M."/>
            <person name="Hauser L."/>
            <person name="Chang Y.J."/>
            <person name="Jeffries C.D."/>
            <person name="Brettin T."/>
            <person name="Goker M."/>
            <person name="Beck B."/>
            <person name="Bristow J."/>
            <person name="Eisen J.A."/>
            <person name="Markowitz V."/>
            <person name="Hugenholtz P."/>
            <person name="Kyrpides N.C."/>
            <person name="Klenk H.P."/>
            <person name="Chen F."/>
        </authorList>
    </citation>
    <scope>NUCLEOTIDE SEQUENCE [LARGE SCALE GENOMIC DNA]</scope>
    <source>
        <strain evidence="8">ATCC 33386 / NCTC 11300</strain>
    </source>
</reference>
<evidence type="ECO:0000256" key="2">
    <source>
        <dbReference type="ARBA" id="ARBA00022475"/>
    </source>
</evidence>
<feature type="transmembrane region" description="Helical" evidence="6">
    <location>
        <begin position="267"/>
        <end position="287"/>
    </location>
</feature>
<organism evidence="7 8">
    <name type="scientific">Sebaldella termitidis (strain ATCC 33386 / NCTC 11300)</name>
    <dbReference type="NCBI Taxonomy" id="526218"/>
    <lineage>
        <taxon>Bacteria</taxon>
        <taxon>Fusobacteriati</taxon>
        <taxon>Fusobacteriota</taxon>
        <taxon>Fusobacteriia</taxon>
        <taxon>Fusobacteriales</taxon>
        <taxon>Leptotrichiaceae</taxon>
        <taxon>Sebaldella</taxon>
    </lineage>
</organism>
<evidence type="ECO:0000256" key="1">
    <source>
        <dbReference type="ARBA" id="ARBA00004651"/>
    </source>
</evidence>
<gene>
    <name evidence="7" type="ordered locus">Sterm_0751</name>
</gene>
<dbReference type="HOGENOM" id="CLU_040769_1_2_0"/>
<feature type="transmembrane region" description="Helical" evidence="6">
    <location>
        <begin position="147"/>
        <end position="164"/>
    </location>
</feature>
<evidence type="ECO:0000256" key="3">
    <source>
        <dbReference type="ARBA" id="ARBA00022692"/>
    </source>
</evidence>
<keyword evidence="8" id="KW-1185">Reference proteome</keyword>
<evidence type="ECO:0000256" key="4">
    <source>
        <dbReference type="ARBA" id="ARBA00022989"/>
    </source>
</evidence>
<dbReference type="InterPro" id="IPR001851">
    <property type="entry name" value="ABC_transp_permease"/>
</dbReference>
<name>D1AQ45_SEBTE</name>
<dbReference type="AlphaFoldDB" id="D1AQ45"/>
<feature type="transmembrane region" description="Helical" evidence="6">
    <location>
        <begin position="194"/>
        <end position="213"/>
    </location>
</feature>
<keyword evidence="5 6" id="KW-0472">Membrane</keyword>
<feature type="transmembrane region" description="Helical" evidence="6">
    <location>
        <begin position="6"/>
        <end position="25"/>
    </location>
</feature>
<proteinExistence type="predicted"/>
<dbReference type="Proteomes" id="UP000000845">
    <property type="component" value="Chromosome"/>
</dbReference>
<dbReference type="GO" id="GO:0005886">
    <property type="term" value="C:plasma membrane"/>
    <property type="evidence" value="ECO:0007669"/>
    <property type="project" value="UniProtKB-SubCell"/>
</dbReference>
<feature type="transmembrane region" description="Helical" evidence="6">
    <location>
        <begin position="233"/>
        <end position="255"/>
    </location>
</feature>
<keyword evidence="3 6" id="KW-0812">Transmembrane</keyword>